<evidence type="ECO:0000313" key="3">
    <source>
        <dbReference type="Proteomes" id="UP000597762"/>
    </source>
</evidence>
<dbReference type="EMBL" id="CAHIKZ030005588">
    <property type="protein sequence ID" value="CAE1330766.1"/>
    <property type="molecule type" value="Genomic_DNA"/>
</dbReference>
<sequence length="210" mass="24575">MSRRSKASISLLMRGGRLVYSHVTGLVSAEVIFYFFLLISHIFIFPLSFSISPSLSISLSLSLSLSLYLSIYLSIYLSFDAVASFYFQIYFSFFDSTFFFLYNTISFFFDPNSSFRIFTVRLSFLTLPFPFNPTSYSHYSFFILDFLFSYCPSLFFIDYLNFFFSSIRDSFLIILSLSSFIFMFINYAYSFYVHLCPLFTLSLFAHSLII</sequence>
<feature type="transmembrane region" description="Helical" evidence="1">
    <location>
        <begin position="169"/>
        <end position="185"/>
    </location>
</feature>
<comment type="caution">
    <text evidence="2">The sequence shown here is derived from an EMBL/GenBank/DDBJ whole genome shotgun (WGS) entry which is preliminary data.</text>
</comment>
<evidence type="ECO:0000256" key="1">
    <source>
        <dbReference type="SAM" id="Phobius"/>
    </source>
</evidence>
<protein>
    <submittedName>
        <fullName evidence="2">Uncharacterized protein</fullName>
    </submittedName>
</protein>
<accession>A0A812EZJ5</accession>
<proteinExistence type="predicted"/>
<name>A0A812EZJ5_ACAPH</name>
<reference evidence="2" key="1">
    <citation type="submission" date="2021-01" db="EMBL/GenBank/DDBJ databases">
        <authorList>
            <person name="Li R."/>
            <person name="Bekaert M."/>
        </authorList>
    </citation>
    <scope>NUCLEOTIDE SEQUENCE</scope>
    <source>
        <strain evidence="2">Farmed</strain>
    </source>
</reference>
<feature type="transmembrane region" description="Helical" evidence="1">
    <location>
        <begin position="85"/>
        <end position="102"/>
    </location>
</feature>
<feature type="transmembrane region" description="Helical" evidence="1">
    <location>
        <begin position="31"/>
        <end position="49"/>
    </location>
</feature>
<keyword evidence="1" id="KW-1133">Transmembrane helix</keyword>
<organism evidence="2 3">
    <name type="scientific">Acanthosepion pharaonis</name>
    <name type="common">Pharaoh cuttlefish</name>
    <name type="synonym">Sepia pharaonis</name>
    <dbReference type="NCBI Taxonomy" id="158019"/>
    <lineage>
        <taxon>Eukaryota</taxon>
        <taxon>Metazoa</taxon>
        <taxon>Spiralia</taxon>
        <taxon>Lophotrochozoa</taxon>
        <taxon>Mollusca</taxon>
        <taxon>Cephalopoda</taxon>
        <taxon>Coleoidea</taxon>
        <taxon>Decapodiformes</taxon>
        <taxon>Sepiida</taxon>
        <taxon>Sepiina</taxon>
        <taxon>Sepiidae</taxon>
        <taxon>Acanthosepion</taxon>
    </lineage>
</organism>
<feature type="transmembrane region" description="Helical" evidence="1">
    <location>
        <begin position="61"/>
        <end position="79"/>
    </location>
</feature>
<feature type="transmembrane region" description="Helical" evidence="1">
    <location>
        <begin position="137"/>
        <end position="157"/>
    </location>
</feature>
<evidence type="ECO:0000313" key="2">
    <source>
        <dbReference type="EMBL" id="CAE1330766.1"/>
    </source>
</evidence>
<gene>
    <name evidence="2" type="ORF">SPHA_80016</name>
</gene>
<keyword evidence="1" id="KW-0472">Membrane</keyword>
<keyword evidence="3" id="KW-1185">Reference proteome</keyword>
<dbReference type="Proteomes" id="UP000597762">
    <property type="component" value="Unassembled WGS sequence"/>
</dbReference>
<keyword evidence="1" id="KW-0812">Transmembrane</keyword>
<dbReference type="AlphaFoldDB" id="A0A812EZJ5"/>